<dbReference type="GO" id="GO:0005524">
    <property type="term" value="F:ATP binding"/>
    <property type="evidence" value="ECO:0007669"/>
    <property type="project" value="UniProtKB-KW"/>
</dbReference>
<dbReference type="SUPFAM" id="SSF52402">
    <property type="entry name" value="Adenine nucleotide alpha hydrolases-like"/>
    <property type="match status" value="1"/>
</dbReference>
<dbReference type="PROSITE" id="PS00564">
    <property type="entry name" value="ARGININOSUCCIN_SYN_1"/>
    <property type="match status" value="1"/>
</dbReference>
<dbReference type="GO" id="GO:0004055">
    <property type="term" value="F:argininosuccinate synthase activity"/>
    <property type="evidence" value="ECO:0007669"/>
    <property type="project" value="UniProtKB-EC"/>
</dbReference>
<dbReference type="GO" id="GO:0000053">
    <property type="term" value="P:argininosuccinate metabolic process"/>
    <property type="evidence" value="ECO:0007669"/>
    <property type="project" value="TreeGrafter"/>
</dbReference>
<evidence type="ECO:0000256" key="1">
    <source>
        <dbReference type="ARBA" id="ARBA00004967"/>
    </source>
</evidence>
<dbReference type="GO" id="GO:0006526">
    <property type="term" value="P:L-arginine biosynthetic process"/>
    <property type="evidence" value="ECO:0007669"/>
    <property type="project" value="UniProtKB-UniPathway"/>
</dbReference>
<evidence type="ECO:0000256" key="5">
    <source>
        <dbReference type="ARBA" id="ARBA00022605"/>
    </source>
</evidence>
<dbReference type="InterPro" id="IPR048267">
    <property type="entry name" value="Arginosuc_syn_N"/>
</dbReference>
<dbReference type="OrthoDB" id="9801641at2"/>
<keyword evidence="3" id="KW-0055">Arginine biosynthesis</keyword>
<dbReference type="InterPro" id="IPR023434">
    <property type="entry name" value="Arginosuc_synth_type_1_subfam"/>
</dbReference>
<accession>A0A2V3ZZ16</accession>
<dbReference type="EMBL" id="QFLI01000002">
    <property type="protein sequence ID" value="PXY01885.1"/>
    <property type="molecule type" value="Genomic_DNA"/>
</dbReference>
<comment type="caution">
    <text evidence="10">The sequence shown here is derived from an EMBL/GenBank/DDBJ whole genome shotgun (WGS) entry which is preliminary data.</text>
</comment>
<dbReference type="PANTHER" id="PTHR11587:SF2">
    <property type="entry name" value="ARGININOSUCCINATE SYNTHASE"/>
    <property type="match status" value="1"/>
</dbReference>
<keyword evidence="5" id="KW-0028">Amino-acid biosynthesis</keyword>
<dbReference type="GO" id="GO:0000050">
    <property type="term" value="P:urea cycle"/>
    <property type="evidence" value="ECO:0007669"/>
    <property type="project" value="TreeGrafter"/>
</dbReference>
<dbReference type="CDD" id="cd01999">
    <property type="entry name" value="ASS"/>
    <property type="match status" value="1"/>
</dbReference>
<name>A0A2V3ZZ16_9BACT</name>
<dbReference type="Gene3D" id="3.90.1260.10">
    <property type="entry name" value="Argininosuccinate synthetase, chain A, domain 2"/>
    <property type="match status" value="1"/>
</dbReference>
<protein>
    <recommendedName>
        <fullName evidence="2">argininosuccinate synthase</fullName>
        <ecNumber evidence="2">6.3.4.5</ecNumber>
    </recommendedName>
</protein>
<dbReference type="FunFam" id="3.40.50.620:FF:000019">
    <property type="entry name" value="Argininosuccinate synthase"/>
    <property type="match status" value="1"/>
</dbReference>
<dbReference type="InterPro" id="IPR024074">
    <property type="entry name" value="AS_cat/multimer_dom_body"/>
</dbReference>
<keyword evidence="4" id="KW-0436">Ligase</keyword>
<dbReference type="InterPro" id="IPR014729">
    <property type="entry name" value="Rossmann-like_a/b/a_fold"/>
</dbReference>
<dbReference type="AlphaFoldDB" id="A0A2V3ZZ16"/>
<dbReference type="InterPro" id="IPR048268">
    <property type="entry name" value="Arginosuc_syn_C"/>
</dbReference>
<feature type="domain" description="Arginosuccinate synthase C-terminal" evidence="9">
    <location>
        <begin position="177"/>
        <end position="393"/>
    </location>
</feature>
<feature type="domain" description="Arginosuccinate synthase-like N-terminal" evidence="8">
    <location>
        <begin position="7"/>
        <end position="168"/>
    </location>
</feature>
<evidence type="ECO:0000259" key="8">
    <source>
        <dbReference type="Pfam" id="PF00764"/>
    </source>
</evidence>
<sequence length="399" mass="44465">MTTDKKKVVLAYSGGLDTTYCALYLSKELGMDVYTALGNTGGFSDEELAEIEDRTKQLGVIEHVSLDITKEYYEKCIKYMIMGNVLKNNTYPLSVSSERAFQAMAIAQYAHSINADYIAHGSTGAGNDQIRFDLIFKIMAPNAEIITPTRDLELSRETEIQYLKDHGIDANFEKMKYSINAGIWGTSIGGKETLTSSQPLPEEAYPKQVVKTEPEKLSIEFKEGELVAVNGENVAHALEAIQKIEAAGAAFGIGRDMHVGDTIIGTKGRVAFEAAAPLMIIKAHETLEKHTLTKWQMYWKEQISNFYGMLLHEAQYLEPVMRNMETFLVDSQKNVNGTVFIKMSPEQFLVEGIESPNDLMSDLFGQYGESNEGWTADDVKGFTNILANSLKIYHTVNNQ</sequence>
<dbReference type="PANTHER" id="PTHR11587">
    <property type="entry name" value="ARGININOSUCCINATE SYNTHASE"/>
    <property type="match status" value="1"/>
</dbReference>
<evidence type="ECO:0000256" key="4">
    <source>
        <dbReference type="ARBA" id="ARBA00022598"/>
    </source>
</evidence>
<dbReference type="UniPathway" id="UPA00068">
    <property type="reaction ID" value="UER00113"/>
</dbReference>
<dbReference type="Gene3D" id="3.40.50.620">
    <property type="entry name" value="HUPs"/>
    <property type="match status" value="1"/>
</dbReference>
<proteinExistence type="predicted"/>
<dbReference type="Proteomes" id="UP000248079">
    <property type="component" value="Unassembled WGS sequence"/>
</dbReference>
<evidence type="ECO:0000259" key="9">
    <source>
        <dbReference type="Pfam" id="PF20979"/>
    </source>
</evidence>
<evidence type="ECO:0000256" key="2">
    <source>
        <dbReference type="ARBA" id="ARBA00012286"/>
    </source>
</evidence>
<dbReference type="EC" id="6.3.4.5" evidence="2"/>
<reference evidence="10 11" key="1">
    <citation type="submission" date="2018-05" db="EMBL/GenBank/DDBJ databases">
        <title>Marinifilum breve JC075T sp. nov., a marine bacterium isolated from Yongle Blue Hole in the South China Sea.</title>
        <authorList>
            <person name="Fu T."/>
        </authorList>
    </citation>
    <scope>NUCLEOTIDE SEQUENCE [LARGE SCALE GENOMIC DNA]</scope>
    <source>
        <strain evidence="10 11">JC075</strain>
    </source>
</reference>
<dbReference type="GO" id="GO:0005737">
    <property type="term" value="C:cytoplasm"/>
    <property type="evidence" value="ECO:0007669"/>
    <property type="project" value="TreeGrafter"/>
</dbReference>
<evidence type="ECO:0000256" key="6">
    <source>
        <dbReference type="ARBA" id="ARBA00022741"/>
    </source>
</evidence>
<evidence type="ECO:0000256" key="7">
    <source>
        <dbReference type="ARBA" id="ARBA00022840"/>
    </source>
</evidence>
<organism evidence="10 11">
    <name type="scientific">Marinifilum breve</name>
    <dbReference type="NCBI Taxonomy" id="2184082"/>
    <lineage>
        <taxon>Bacteria</taxon>
        <taxon>Pseudomonadati</taxon>
        <taxon>Bacteroidota</taxon>
        <taxon>Bacteroidia</taxon>
        <taxon>Marinilabiliales</taxon>
        <taxon>Marinifilaceae</taxon>
    </lineage>
</organism>
<dbReference type="InterPro" id="IPR001518">
    <property type="entry name" value="Arginosuc_synth"/>
</dbReference>
<evidence type="ECO:0000256" key="3">
    <source>
        <dbReference type="ARBA" id="ARBA00022571"/>
    </source>
</evidence>
<dbReference type="SUPFAM" id="SSF69864">
    <property type="entry name" value="Argininosuccinate synthetase, C-terminal domain"/>
    <property type="match status" value="1"/>
</dbReference>
<keyword evidence="7" id="KW-0067">ATP-binding</keyword>
<dbReference type="RefSeq" id="WP_110359522.1">
    <property type="nucleotide sequence ID" value="NZ_QFLI01000002.1"/>
</dbReference>
<keyword evidence="11" id="KW-1185">Reference proteome</keyword>
<comment type="pathway">
    <text evidence="1">Amino-acid biosynthesis; L-arginine biosynthesis; L-arginine from L-ornithine and carbamoyl phosphate: step 2/3.</text>
</comment>
<dbReference type="InterPro" id="IPR018223">
    <property type="entry name" value="Arginosuc_synth_CS"/>
</dbReference>
<dbReference type="Pfam" id="PF00764">
    <property type="entry name" value="Arginosuc_synth"/>
    <property type="match status" value="1"/>
</dbReference>
<evidence type="ECO:0000313" key="11">
    <source>
        <dbReference type="Proteomes" id="UP000248079"/>
    </source>
</evidence>
<evidence type="ECO:0000313" key="10">
    <source>
        <dbReference type="EMBL" id="PXY01885.1"/>
    </source>
</evidence>
<dbReference type="Pfam" id="PF20979">
    <property type="entry name" value="Arginosuc_syn_C"/>
    <property type="match status" value="1"/>
</dbReference>
<keyword evidence="6" id="KW-0547">Nucleotide-binding</keyword>
<gene>
    <name evidence="10" type="ORF">DF185_04350</name>
</gene>